<dbReference type="OrthoDB" id="15150at2759"/>
<dbReference type="GO" id="GO:0000175">
    <property type="term" value="F:3'-5'-RNA exonuclease activity"/>
    <property type="evidence" value="ECO:0007669"/>
    <property type="project" value="TreeGrafter"/>
</dbReference>
<dbReference type="InterPro" id="IPR036691">
    <property type="entry name" value="Endo/exonu/phosph_ase_sf"/>
</dbReference>
<feature type="domain" description="Endonuclease/exonuclease/phosphatase" evidence="1">
    <location>
        <begin position="13"/>
        <end position="263"/>
    </location>
</feature>
<dbReference type="PANTHER" id="PTHR12121">
    <property type="entry name" value="CARBON CATABOLITE REPRESSOR PROTEIN 4"/>
    <property type="match status" value="1"/>
</dbReference>
<evidence type="ECO:0000259" key="1">
    <source>
        <dbReference type="Pfam" id="PF03372"/>
    </source>
</evidence>
<dbReference type="InterPro" id="IPR005135">
    <property type="entry name" value="Endo/exonuclease/phosphatase"/>
</dbReference>
<dbReference type="PANTHER" id="PTHR12121:SF36">
    <property type="entry name" value="ENDONUCLEASE_EXONUCLEASE_PHOSPHATASE DOMAIN-CONTAINING PROTEIN"/>
    <property type="match status" value="1"/>
</dbReference>
<reference evidence="3 4" key="1">
    <citation type="journal article" date="2018" name="Genome Biol. Evol.">
        <title>Multiple Roots of Fruiting Body Formation in Amoebozoa.</title>
        <authorList>
            <person name="Hillmann F."/>
            <person name="Forbes G."/>
            <person name="Novohradska S."/>
            <person name="Ferling I."/>
            <person name="Riege K."/>
            <person name="Groth M."/>
            <person name="Westermann M."/>
            <person name="Marz M."/>
            <person name="Spaller T."/>
            <person name="Winckler T."/>
            <person name="Schaap P."/>
            <person name="Glockner G."/>
        </authorList>
    </citation>
    <scope>NUCLEOTIDE SEQUENCE [LARGE SCALE GENOMIC DNA]</scope>
    <source>
        <strain evidence="3 4">Jena</strain>
    </source>
</reference>
<dbReference type="SUPFAM" id="SSF56219">
    <property type="entry name" value="DNase I-like"/>
    <property type="match status" value="1"/>
</dbReference>
<dbReference type="Proteomes" id="UP000241769">
    <property type="component" value="Unassembled WGS sequence"/>
</dbReference>
<dbReference type="InParanoid" id="A0A2P6MYU3"/>
<dbReference type="EMBL" id="MDYQ01000295">
    <property type="protein sequence ID" value="PRP76864.1"/>
    <property type="molecule type" value="Genomic_DNA"/>
</dbReference>
<evidence type="ECO:0000313" key="2">
    <source>
        <dbReference type="EMBL" id="PRP76861.1"/>
    </source>
</evidence>
<evidence type="ECO:0000313" key="4">
    <source>
        <dbReference type="Proteomes" id="UP000241769"/>
    </source>
</evidence>
<accession>A0A2P6MYU3</accession>
<dbReference type="AlphaFoldDB" id="A0A2P6MYU3"/>
<name>A0A2P6MYU3_9EUKA</name>
<dbReference type="Pfam" id="PF03372">
    <property type="entry name" value="Exo_endo_phos"/>
    <property type="match status" value="1"/>
</dbReference>
<proteinExistence type="predicted"/>
<keyword evidence="4" id="KW-1185">Reference proteome</keyword>
<organism evidence="3 4">
    <name type="scientific">Planoprotostelium fungivorum</name>
    <dbReference type="NCBI Taxonomy" id="1890364"/>
    <lineage>
        <taxon>Eukaryota</taxon>
        <taxon>Amoebozoa</taxon>
        <taxon>Evosea</taxon>
        <taxon>Variosea</taxon>
        <taxon>Cavosteliida</taxon>
        <taxon>Cavosteliaceae</taxon>
        <taxon>Planoprotostelium</taxon>
    </lineage>
</organism>
<dbReference type="CDD" id="cd09083">
    <property type="entry name" value="EEP-1"/>
    <property type="match status" value="1"/>
</dbReference>
<dbReference type="InterPro" id="IPR050410">
    <property type="entry name" value="CCR4/nocturin_mRNA_transcr"/>
</dbReference>
<comment type="caution">
    <text evidence="3">The sequence shown here is derived from an EMBL/GenBank/DDBJ whole genome shotgun (WGS) entry which is preliminary data.</text>
</comment>
<protein>
    <recommendedName>
        <fullName evidence="1">Endonuclease/exonuclease/phosphatase domain-containing protein</fullName>
    </recommendedName>
</protein>
<gene>
    <name evidence="2" type="ORF">PROFUN_13205</name>
    <name evidence="3" type="ORF">PROFUN_13208</name>
</gene>
<dbReference type="Gene3D" id="3.60.10.10">
    <property type="entry name" value="Endonuclease/exonuclease/phosphatase"/>
    <property type="match status" value="1"/>
</dbReference>
<dbReference type="EMBL" id="MDYQ01000295">
    <property type="protein sequence ID" value="PRP76861.1"/>
    <property type="molecule type" value="Genomic_DNA"/>
</dbReference>
<sequence>MSQHNKTKHLRLMTYNLRYAFEHDGKARWEFRKDVMVNVFKKENPDVIATQEEKGLDHQYAWIGVGRDDGGEENHGSSSCITKTFGFQRPKRVSIADDHDLNFSVGKIGWGASYVRMCTWAQFKDLATEQEFFLFNSHLDNRSTVARHESAMLIKKVAKERQTDTSIPIFWTGDFNAQEYEKVIQYIKSNDNSDPFVDTRGTSTSAHEGPNITFPGFSHASLGREGVIDYIFLRDANDRVKVLNHRTVFTPIDKKLGTPPSDHFPVMIDWCYKQHGETTDRISFFKRVFGF</sequence>
<evidence type="ECO:0000313" key="3">
    <source>
        <dbReference type="EMBL" id="PRP76864.1"/>
    </source>
</evidence>